<feature type="compositionally biased region" description="Basic and acidic residues" evidence="1">
    <location>
        <begin position="251"/>
        <end position="263"/>
    </location>
</feature>
<evidence type="ECO:0000313" key="2">
    <source>
        <dbReference type="EMBL" id="QDS71533.1"/>
    </source>
</evidence>
<feature type="region of interest" description="Disordered" evidence="1">
    <location>
        <begin position="145"/>
        <end position="175"/>
    </location>
</feature>
<reference evidence="2 3" key="1">
    <citation type="submission" date="2019-07" db="EMBL/GenBank/DDBJ databases">
        <title>Finished genome of Venturia effusa.</title>
        <authorList>
            <person name="Young C.A."/>
            <person name="Cox M.P."/>
            <person name="Ganley A.R.D."/>
            <person name="David W.J."/>
        </authorList>
    </citation>
    <scope>NUCLEOTIDE SEQUENCE [LARGE SCALE GENOMIC DNA]</scope>
    <source>
        <strain evidence="3">albino</strain>
    </source>
</reference>
<evidence type="ECO:0000256" key="1">
    <source>
        <dbReference type="SAM" id="MobiDB-lite"/>
    </source>
</evidence>
<feature type="region of interest" description="Disordered" evidence="1">
    <location>
        <begin position="188"/>
        <end position="319"/>
    </location>
</feature>
<feature type="compositionally biased region" description="Polar residues" evidence="1">
    <location>
        <begin position="1"/>
        <end position="10"/>
    </location>
</feature>
<accession>A0A517L7D9</accession>
<dbReference type="AlphaFoldDB" id="A0A517L7D9"/>
<feature type="compositionally biased region" description="Basic and acidic residues" evidence="1">
    <location>
        <begin position="369"/>
        <end position="385"/>
    </location>
</feature>
<feature type="compositionally biased region" description="Basic and acidic residues" evidence="1">
    <location>
        <begin position="202"/>
        <end position="213"/>
    </location>
</feature>
<feature type="compositionally biased region" description="Basic and acidic residues" evidence="1">
    <location>
        <begin position="151"/>
        <end position="161"/>
    </location>
</feature>
<dbReference type="EMBL" id="CP042190">
    <property type="protein sequence ID" value="QDS71533.1"/>
    <property type="molecule type" value="Genomic_DNA"/>
</dbReference>
<proteinExistence type="predicted"/>
<keyword evidence="3" id="KW-1185">Reference proteome</keyword>
<feature type="region of interest" description="Disordered" evidence="1">
    <location>
        <begin position="1"/>
        <end position="94"/>
    </location>
</feature>
<gene>
    <name evidence="2" type="ORF">FKW77_005261</name>
</gene>
<dbReference type="OrthoDB" id="5391950at2759"/>
<name>A0A517L7D9_9PEZI</name>
<feature type="compositionally biased region" description="Polar residues" evidence="1">
    <location>
        <begin position="18"/>
        <end position="61"/>
    </location>
</feature>
<feature type="compositionally biased region" description="Basic and acidic residues" evidence="1">
    <location>
        <begin position="396"/>
        <end position="407"/>
    </location>
</feature>
<protein>
    <submittedName>
        <fullName evidence="2">Uncharacterized protein</fullName>
    </submittedName>
</protein>
<evidence type="ECO:0000313" key="3">
    <source>
        <dbReference type="Proteomes" id="UP000316270"/>
    </source>
</evidence>
<sequence length="407" mass="44673">MSSPGKQSPMQAPPLPSSHGQHTETQSAQCLQLHTNKPASRPQAQDIITSPQLHPLQTQAQMVGKGILRGSPKRKRRDSQEENGRAFEPQLSQELEKAKAFAEINSHLKGERFSPKVLVTPKVGGLDKSKTQSLDTRLSDLLDTSLPARSDVGETARRAGLEEVEEGANSPRTNVAKKLGKLELHERTLGDVPVLRFGGQAEQKERKKIRLEGFEDVSSSLTSAHTHGEAGVGAGSSPRRPGGTSWHHSLSFREKPDDERVMEIPETPQPPAPSSHRRSPPPPMLSPSRTQPPTTILPAIAFSQPRSSTSPPPSNEMANLTWQDSEITGHLASDPDDDGYGVNGIGFRPTPAMAYARSQRRRQQIMEWKNRESREARSRRAEERRRGMKIGGGGAESEKGRAVRFLD</sequence>
<feature type="region of interest" description="Disordered" evidence="1">
    <location>
        <begin position="369"/>
        <end position="407"/>
    </location>
</feature>
<organism evidence="2 3">
    <name type="scientific">Venturia effusa</name>
    <dbReference type="NCBI Taxonomy" id="50376"/>
    <lineage>
        <taxon>Eukaryota</taxon>
        <taxon>Fungi</taxon>
        <taxon>Dikarya</taxon>
        <taxon>Ascomycota</taxon>
        <taxon>Pezizomycotina</taxon>
        <taxon>Dothideomycetes</taxon>
        <taxon>Pleosporomycetidae</taxon>
        <taxon>Venturiales</taxon>
        <taxon>Venturiaceae</taxon>
        <taxon>Venturia</taxon>
    </lineage>
</organism>
<dbReference type="Proteomes" id="UP000316270">
    <property type="component" value="Chromosome 6"/>
</dbReference>